<feature type="transmembrane region" description="Helical" evidence="1">
    <location>
        <begin position="12"/>
        <end position="42"/>
    </location>
</feature>
<dbReference type="EMBL" id="CP031222">
    <property type="protein sequence ID" value="AXI04380.1"/>
    <property type="molecule type" value="Genomic_DNA"/>
</dbReference>
<evidence type="ECO:0000313" key="4">
    <source>
        <dbReference type="Proteomes" id="UP000253940"/>
    </source>
</evidence>
<sequence length="75" mass="8234">MNAYFSSAFGLAILAALVLLVFSFPIQTVIGIILLLVIAGIAKWIKEASPEKRETIIVSILTIIGICCYFIFRKS</sequence>
<evidence type="ECO:0000313" key="2">
    <source>
        <dbReference type="EMBL" id="AXI01434.1"/>
    </source>
</evidence>
<dbReference type="Proteomes" id="UP000253940">
    <property type="component" value="Chromosome"/>
</dbReference>
<evidence type="ECO:0000256" key="1">
    <source>
        <dbReference type="SAM" id="Phobius"/>
    </source>
</evidence>
<accession>A0A345P2C5</accession>
<keyword evidence="1" id="KW-0812">Transmembrane</keyword>
<dbReference type="KEGG" id="mbah:HYN46_16980"/>
<keyword evidence="4" id="KW-1185">Reference proteome</keyword>
<organism evidence="2 4">
    <name type="scientific">Aquirhabdus parva</name>
    <dbReference type="NCBI Taxonomy" id="2283318"/>
    <lineage>
        <taxon>Bacteria</taxon>
        <taxon>Pseudomonadati</taxon>
        <taxon>Pseudomonadota</taxon>
        <taxon>Gammaproteobacteria</taxon>
        <taxon>Moraxellales</taxon>
        <taxon>Moraxellaceae</taxon>
        <taxon>Aquirhabdus</taxon>
    </lineage>
</organism>
<keyword evidence="1" id="KW-1133">Transmembrane helix</keyword>
<dbReference type="EMBL" id="CP031222">
    <property type="protein sequence ID" value="AXI01434.1"/>
    <property type="molecule type" value="Genomic_DNA"/>
</dbReference>
<feature type="transmembrane region" description="Helical" evidence="1">
    <location>
        <begin position="54"/>
        <end position="72"/>
    </location>
</feature>
<evidence type="ECO:0000313" key="3">
    <source>
        <dbReference type="EMBL" id="AXI04380.1"/>
    </source>
</evidence>
<protein>
    <submittedName>
        <fullName evidence="2">Uncharacterized protein</fullName>
    </submittedName>
</protein>
<gene>
    <name evidence="2" type="ORF">HYN46_00065</name>
    <name evidence="3" type="ORF">HYN46_16980</name>
</gene>
<dbReference type="KEGG" id="mbah:HYN46_00065"/>
<reference evidence="2 4" key="1">
    <citation type="submission" date="2018-07" db="EMBL/GenBank/DDBJ databases">
        <title>Genome sequencing of Moraxellaceae gen. HYN0046.</title>
        <authorList>
            <person name="Kim M."/>
            <person name="Yi H."/>
        </authorList>
    </citation>
    <scope>NUCLEOTIDE SEQUENCE [LARGE SCALE GENOMIC DNA]</scope>
    <source>
        <strain evidence="2 4">HYN0046</strain>
    </source>
</reference>
<proteinExistence type="predicted"/>
<name>A0A345P2C5_9GAMM</name>
<dbReference type="AlphaFoldDB" id="A0A345P2C5"/>
<keyword evidence="1" id="KW-0472">Membrane</keyword>